<dbReference type="Gene3D" id="3.40.50.10490">
    <property type="entry name" value="Glucose-6-phosphate isomerase like protein, domain 1"/>
    <property type="match status" value="1"/>
</dbReference>
<dbReference type="EMBL" id="CP056030">
    <property type="protein sequence ID" value="QKZ05088.1"/>
    <property type="molecule type" value="Genomic_DNA"/>
</dbReference>
<evidence type="ECO:0000259" key="5">
    <source>
        <dbReference type="PROSITE" id="PS51464"/>
    </source>
</evidence>
<sequence length="309" mass="33156">MMDTPAPDFTHKVYKTPLMQRMSQVAKELGRPGLALDRQPALYKVADFILQNPWLSPTLNIEHLSAGAGTSTAAVNRLANYMGMNGFTGLREALVLHLLELVSPADWVRAQVAQHPERGFGLHQQVRLSTGNLDAALSANDDDRFDSVVTSLAQARHLYVLGFGNCHYLAGLATTCLVPHCAHVVALNMEGGSENAAYRMAAIGPGDTLLTLALQPYANDTLHLAEYAASRGAAVVAITDSPASPMMAVANQCLFAPPTHPVLRNSKVAMLVLIEALASAVRLRNLEPINQSIRLAEDALKYVQGKGCA</sequence>
<dbReference type="PANTHER" id="PTHR30514:SF18">
    <property type="entry name" value="RPIR-FAMILY TRANSCRIPTIONAL REGULATOR"/>
    <property type="match status" value="1"/>
</dbReference>
<dbReference type="GO" id="GO:1901135">
    <property type="term" value="P:carbohydrate derivative metabolic process"/>
    <property type="evidence" value="ECO:0007669"/>
    <property type="project" value="InterPro"/>
</dbReference>
<keyword evidence="1" id="KW-0805">Transcription regulation</keyword>
<dbReference type="Pfam" id="PF01380">
    <property type="entry name" value="SIS"/>
    <property type="match status" value="1"/>
</dbReference>
<dbReference type="SUPFAM" id="SSF53697">
    <property type="entry name" value="SIS domain"/>
    <property type="match status" value="1"/>
</dbReference>
<dbReference type="InterPro" id="IPR036388">
    <property type="entry name" value="WH-like_DNA-bd_sf"/>
</dbReference>
<proteinExistence type="predicted"/>
<dbReference type="KEGG" id="pez:HWQ56_15335"/>
<evidence type="ECO:0000313" key="7">
    <source>
        <dbReference type="Proteomes" id="UP000509568"/>
    </source>
</evidence>
<dbReference type="GO" id="GO:0003700">
    <property type="term" value="F:DNA-binding transcription factor activity"/>
    <property type="evidence" value="ECO:0007669"/>
    <property type="project" value="InterPro"/>
</dbReference>
<dbReference type="AlphaFoldDB" id="A0A7D5HP73"/>
<dbReference type="GO" id="GO:0003677">
    <property type="term" value="F:DNA binding"/>
    <property type="evidence" value="ECO:0007669"/>
    <property type="project" value="UniProtKB-KW"/>
</dbReference>
<evidence type="ECO:0000256" key="2">
    <source>
        <dbReference type="ARBA" id="ARBA00023125"/>
    </source>
</evidence>
<dbReference type="PROSITE" id="PS51071">
    <property type="entry name" value="HTH_RPIR"/>
    <property type="match status" value="1"/>
</dbReference>
<evidence type="ECO:0000313" key="6">
    <source>
        <dbReference type="EMBL" id="QKZ05088.1"/>
    </source>
</evidence>
<dbReference type="InterPro" id="IPR009057">
    <property type="entry name" value="Homeodomain-like_sf"/>
</dbReference>
<reference evidence="6 7" key="1">
    <citation type="submission" date="2020-06" db="EMBL/GenBank/DDBJ databases">
        <title>Pseudomonas eucalypticola sp. nov., an endophyte of Eucalyptus dunnii leaves with biocontrol ability of eucalyptus leaf blight.</title>
        <authorList>
            <person name="Liu Y."/>
            <person name="Song Z."/>
            <person name="Zeng H."/>
            <person name="Lu M."/>
            <person name="Wang X."/>
            <person name="Lian X."/>
            <person name="Zhang Q."/>
        </authorList>
    </citation>
    <scope>NUCLEOTIDE SEQUENCE [LARGE SCALE GENOMIC DNA]</scope>
    <source>
        <strain evidence="6 7">NP-1</strain>
    </source>
</reference>
<dbReference type="InterPro" id="IPR000281">
    <property type="entry name" value="HTH_RpiR"/>
</dbReference>
<name>A0A7D5HP73_9PSED</name>
<protein>
    <submittedName>
        <fullName evidence="6">MurR/RpiR family transcriptional regulator</fullName>
    </submittedName>
</protein>
<dbReference type="PROSITE" id="PS51464">
    <property type="entry name" value="SIS"/>
    <property type="match status" value="1"/>
</dbReference>
<dbReference type="InterPro" id="IPR001347">
    <property type="entry name" value="SIS_dom"/>
</dbReference>
<dbReference type="GO" id="GO:0097367">
    <property type="term" value="F:carbohydrate derivative binding"/>
    <property type="evidence" value="ECO:0007669"/>
    <property type="project" value="InterPro"/>
</dbReference>
<accession>A0A7D5HP73</accession>
<evidence type="ECO:0000259" key="4">
    <source>
        <dbReference type="PROSITE" id="PS51071"/>
    </source>
</evidence>
<dbReference type="Proteomes" id="UP000509568">
    <property type="component" value="Chromosome"/>
</dbReference>
<dbReference type="PANTHER" id="PTHR30514">
    <property type="entry name" value="GLUCOKINASE"/>
    <property type="match status" value="1"/>
</dbReference>
<dbReference type="Gene3D" id="1.10.10.10">
    <property type="entry name" value="Winged helix-like DNA-binding domain superfamily/Winged helix DNA-binding domain"/>
    <property type="match status" value="1"/>
</dbReference>
<dbReference type="InterPro" id="IPR035472">
    <property type="entry name" value="RpiR-like_SIS"/>
</dbReference>
<dbReference type="InterPro" id="IPR047640">
    <property type="entry name" value="RpiR-like"/>
</dbReference>
<feature type="domain" description="SIS" evidence="5">
    <location>
        <begin position="148"/>
        <end position="288"/>
    </location>
</feature>
<evidence type="ECO:0000256" key="1">
    <source>
        <dbReference type="ARBA" id="ARBA00023015"/>
    </source>
</evidence>
<dbReference type="Pfam" id="PF01418">
    <property type="entry name" value="HTH_6"/>
    <property type="match status" value="1"/>
</dbReference>
<feature type="domain" description="HTH rpiR-type" evidence="4">
    <location>
        <begin position="25"/>
        <end position="101"/>
    </location>
</feature>
<dbReference type="SUPFAM" id="SSF46689">
    <property type="entry name" value="Homeodomain-like"/>
    <property type="match status" value="1"/>
</dbReference>
<dbReference type="CDD" id="cd05013">
    <property type="entry name" value="SIS_RpiR"/>
    <property type="match status" value="1"/>
</dbReference>
<keyword evidence="7" id="KW-1185">Reference proteome</keyword>
<organism evidence="6 7">
    <name type="scientific">Pseudomonas eucalypticola</name>
    <dbReference type="NCBI Taxonomy" id="2599595"/>
    <lineage>
        <taxon>Bacteria</taxon>
        <taxon>Pseudomonadati</taxon>
        <taxon>Pseudomonadota</taxon>
        <taxon>Gammaproteobacteria</taxon>
        <taxon>Pseudomonadales</taxon>
        <taxon>Pseudomonadaceae</taxon>
        <taxon>Pseudomonas</taxon>
    </lineage>
</organism>
<dbReference type="InterPro" id="IPR046348">
    <property type="entry name" value="SIS_dom_sf"/>
</dbReference>
<keyword evidence="2" id="KW-0238">DNA-binding</keyword>
<dbReference type="RefSeq" id="WP_176571050.1">
    <property type="nucleotide sequence ID" value="NZ_CP056030.1"/>
</dbReference>
<evidence type="ECO:0000256" key="3">
    <source>
        <dbReference type="ARBA" id="ARBA00023163"/>
    </source>
</evidence>
<gene>
    <name evidence="6" type="ORF">HWQ56_15335</name>
</gene>
<keyword evidence="3" id="KW-0804">Transcription</keyword>